<dbReference type="RefSeq" id="WP_204911883.1">
    <property type="nucleotide sequence ID" value="NZ_BAAAYR010000001.1"/>
</dbReference>
<keyword evidence="2 5" id="KW-0812">Transmembrane</keyword>
<feature type="transmembrane region" description="Helical" evidence="5">
    <location>
        <begin position="156"/>
        <end position="176"/>
    </location>
</feature>
<keyword evidence="4 5" id="KW-0472">Membrane</keyword>
<feature type="transmembrane region" description="Helical" evidence="5">
    <location>
        <begin position="197"/>
        <end position="214"/>
    </location>
</feature>
<reference evidence="7" key="1">
    <citation type="journal article" date="2019" name="Int. J. Syst. Evol. Microbiol.">
        <title>The Global Catalogue of Microorganisms (GCM) 10K type strain sequencing project: providing services to taxonomists for standard genome sequencing and annotation.</title>
        <authorList>
            <consortium name="The Broad Institute Genomics Platform"/>
            <consortium name="The Broad Institute Genome Sequencing Center for Infectious Disease"/>
            <person name="Wu L."/>
            <person name="Ma J."/>
        </authorList>
    </citation>
    <scope>NUCLEOTIDE SEQUENCE [LARGE SCALE GENOMIC DNA]</scope>
    <source>
        <strain evidence="7">JCM 16540</strain>
    </source>
</reference>
<dbReference type="NCBIfam" id="NF009516">
    <property type="entry name" value="PRK12875.1"/>
    <property type="match status" value="1"/>
</dbReference>
<dbReference type="InterPro" id="IPR000537">
    <property type="entry name" value="UbiA_prenyltransferase"/>
</dbReference>
<evidence type="ECO:0000313" key="6">
    <source>
        <dbReference type="EMBL" id="GAA3557505.1"/>
    </source>
</evidence>
<feature type="transmembrane region" description="Helical" evidence="5">
    <location>
        <begin position="104"/>
        <end position="121"/>
    </location>
</feature>
<dbReference type="EMBL" id="BAAAYR010000001">
    <property type="protein sequence ID" value="GAA3557505.1"/>
    <property type="molecule type" value="Genomic_DNA"/>
</dbReference>
<dbReference type="Proteomes" id="UP001500767">
    <property type="component" value="Unassembled WGS sequence"/>
</dbReference>
<feature type="transmembrane region" description="Helical" evidence="5">
    <location>
        <begin position="12"/>
        <end position="29"/>
    </location>
</feature>
<evidence type="ECO:0000256" key="2">
    <source>
        <dbReference type="ARBA" id="ARBA00022692"/>
    </source>
</evidence>
<keyword evidence="7" id="KW-1185">Reference proteome</keyword>
<keyword evidence="3 5" id="KW-1133">Transmembrane helix</keyword>
<protein>
    <submittedName>
        <fullName evidence="6">Prenyltransferase</fullName>
    </submittedName>
</protein>
<name>A0ABP6WVV1_9ACTN</name>
<evidence type="ECO:0000256" key="3">
    <source>
        <dbReference type="ARBA" id="ARBA00022989"/>
    </source>
</evidence>
<evidence type="ECO:0000313" key="7">
    <source>
        <dbReference type="Proteomes" id="UP001500767"/>
    </source>
</evidence>
<dbReference type="Gene3D" id="1.10.357.140">
    <property type="entry name" value="UbiA prenyltransferase"/>
    <property type="match status" value="1"/>
</dbReference>
<accession>A0ABP6WVV1</accession>
<evidence type="ECO:0000256" key="4">
    <source>
        <dbReference type="ARBA" id="ARBA00023136"/>
    </source>
</evidence>
<dbReference type="Pfam" id="PF01040">
    <property type="entry name" value="UbiA"/>
    <property type="match status" value="1"/>
</dbReference>
<feature type="transmembrane region" description="Helical" evidence="5">
    <location>
        <begin position="133"/>
        <end position="150"/>
    </location>
</feature>
<dbReference type="PANTHER" id="PTHR42723:SF1">
    <property type="entry name" value="CHLOROPHYLL SYNTHASE, CHLOROPLASTIC"/>
    <property type="match status" value="1"/>
</dbReference>
<feature type="transmembrane region" description="Helical" evidence="5">
    <location>
        <begin position="249"/>
        <end position="269"/>
    </location>
</feature>
<dbReference type="PANTHER" id="PTHR42723">
    <property type="entry name" value="CHLOROPHYLL SYNTHASE"/>
    <property type="match status" value="1"/>
</dbReference>
<comment type="subcellular location">
    <subcellularLocation>
        <location evidence="1">Membrane</location>
        <topology evidence="1">Multi-pass membrane protein</topology>
    </subcellularLocation>
</comment>
<dbReference type="Gene3D" id="1.20.120.1780">
    <property type="entry name" value="UbiA prenyltransferase"/>
    <property type="match status" value="1"/>
</dbReference>
<sequence>MRHLIRVSRPRFWMYLLGPYMVALAATSLRPPLEVWLLGLYLTLPANLLIYGVNDLFDVDTDRLNPKKRDYEHLLQQTQRRGLVIAILVLNVPFLALVPFLPNAWPWLLLFLVTGIGYSVPPLRAKARPVVDAAFNILYVAPGLAAYATVSGQQPPVPVLVAALLWCMAMHAYSAVPDIMADRAADLSTVATYFGRVRTLLLCGAAYLVAALLAFPSVGAFAAVGGLAYLVMIALSLRSRGPEQLFALYRRFPVLNTTLGGALFVVTGLRNATWPFA</sequence>
<dbReference type="CDD" id="cd13966">
    <property type="entry name" value="PT_UbiA_4"/>
    <property type="match status" value="1"/>
</dbReference>
<comment type="caution">
    <text evidence="6">The sequence shown here is derived from an EMBL/GenBank/DDBJ whole genome shotgun (WGS) entry which is preliminary data.</text>
</comment>
<organism evidence="6 7">
    <name type="scientific">Microlunatus spumicola</name>
    <dbReference type="NCBI Taxonomy" id="81499"/>
    <lineage>
        <taxon>Bacteria</taxon>
        <taxon>Bacillati</taxon>
        <taxon>Actinomycetota</taxon>
        <taxon>Actinomycetes</taxon>
        <taxon>Propionibacteriales</taxon>
        <taxon>Propionibacteriaceae</taxon>
        <taxon>Microlunatus</taxon>
    </lineage>
</organism>
<feature type="transmembrane region" description="Helical" evidence="5">
    <location>
        <begin position="35"/>
        <end position="57"/>
    </location>
</feature>
<feature type="transmembrane region" description="Helical" evidence="5">
    <location>
        <begin position="78"/>
        <end position="98"/>
    </location>
</feature>
<evidence type="ECO:0000256" key="1">
    <source>
        <dbReference type="ARBA" id="ARBA00004141"/>
    </source>
</evidence>
<dbReference type="InterPro" id="IPR044878">
    <property type="entry name" value="UbiA_sf"/>
</dbReference>
<proteinExistence type="predicted"/>
<feature type="transmembrane region" description="Helical" evidence="5">
    <location>
        <begin position="220"/>
        <end position="237"/>
    </location>
</feature>
<gene>
    <name evidence="6" type="ORF">GCM10022197_10930</name>
</gene>
<evidence type="ECO:0000256" key="5">
    <source>
        <dbReference type="SAM" id="Phobius"/>
    </source>
</evidence>
<dbReference type="InterPro" id="IPR050475">
    <property type="entry name" value="Prenyltransferase_related"/>
</dbReference>